<dbReference type="InterPro" id="IPR011047">
    <property type="entry name" value="Quinoprotein_ADH-like_sf"/>
</dbReference>
<evidence type="ECO:0000313" key="1">
    <source>
        <dbReference type="EMBL" id="KYC58642.1"/>
    </source>
</evidence>
<dbReference type="SUPFAM" id="SSF50998">
    <property type="entry name" value="Quinoprotein alcohol dehydrogenase-like"/>
    <property type="match status" value="1"/>
</dbReference>
<reference evidence="1" key="1">
    <citation type="journal article" date="2016" name="ISME J.">
        <title>Chasing the elusive Euryarchaeota class WSA2: genomes reveal a uniquely fastidious methyl-reducing methanogen.</title>
        <authorList>
            <person name="Nobu M.K."/>
            <person name="Narihiro T."/>
            <person name="Kuroda K."/>
            <person name="Mei R."/>
            <person name="Liu W.T."/>
        </authorList>
    </citation>
    <scope>NUCLEOTIDE SEQUENCE [LARGE SCALE GENOMIC DNA]</scope>
    <source>
        <strain evidence="1">ADurb1213_Bin02801</strain>
    </source>
</reference>
<dbReference type="PATRIC" id="fig|1706435.3.peg.113"/>
<gene>
    <name evidence="1" type="ORF">APG09_00117</name>
</gene>
<dbReference type="NCBIfam" id="TIGR02608">
    <property type="entry name" value="delta_60_rpt"/>
    <property type="match status" value="5"/>
</dbReference>
<comment type="caution">
    <text evidence="1">The sequence shown here is derived from an EMBL/GenBank/DDBJ whole genome shotgun (WGS) entry which is preliminary data.</text>
</comment>
<dbReference type="Gene3D" id="2.60.40.10">
    <property type="entry name" value="Immunoglobulins"/>
    <property type="match status" value="1"/>
</dbReference>
<dbReference type="EMBL" id="LNJE01000001">
    <property type="protein sequence ID" value="KYC58642.1"/>
    <property type="molecule type" value="Genomic_DNA"/>
</dbReference>
<sequence length="632" mass="68374">MKKITFLFIFFFILSLSNVYGADGDLIWERRYDNLRIDVGYSVAVDSNNNVIVTGKSQSTSSPFNHCYYTIKYDSNGNLIWGKRFGNFNSNRAYGVAVDSNNNIIVTGYIRDGSSDTTKDYYTIKYDPLGNVIWERRYDRGREDHPYAVAVDTNNNVIVTGSSINSSDNPDYYTIKYSENGTVLWEKAYDSGRYDYASGVAVDSNNNVIITGRSQFTSTTYNYLTLKYGPDGTLIGGPWTYSAGTINRASSVAVDLNNNIIVTGFRRLSSNDTVYTIKYTPTGSVIWSNYFNKVGSRPSNELLEINDVTVDSLNNVIVTGSVNNGVNWDYYTVKYDPLGNVLWQRTYNGGNEDYAHGVAKDSLNNILVVGRSMGSNDYDYYLIKYEGIPGRLQSSISATPATVTPGQTITVSMTVNNTGGETVNNVAPSSLTLGGTSSAALSTGPSPASANIAAGGSQTFSWTYTAGSAGTVNFAGNATGTGAVSGNSFSSASTTSTDVTILAKNPLPEPILFPGVSIQQLTMVSSGASVIHDGKAITALEVAPGTQDILIEVKNKSFLTQIDVGVMLEGLPYGVSYTVGPQLKKVNAHNTVTFTVTLTISPEVPEGTYQIKTTTYSRKGPRDRIDLTLVIK</sequence>
<dbReference type="InterPro" id="IPR011042">
    <property type="entry name" value="6-blade_b-propeller_TolB-like"/>
</dbReference>
<accession>A0A150JN31</accession>
<organism evidence="1">
    <name type="scientific">Candidatus Methanofastidiosum methylothiophilum</name>
    <dbReference type="NCBI Taxonomy" id="1705564"/>
    <lineage>
        <taxon>Archaea</taxon>
        <taxon>Methanobacteriati</taxon>
        <taxon>Methanobacteriota</taxon>
        <taxon>Stenosarchaea group</taxon>
        <taxon>Candidatus Methanofastidiosia</taxon>
        <taxon>Candidatus Methanofastidiosales</taxon>
        <taxon>Candidatus Methanofastidiosaceae</taxon>
        <taxon>Candidatus Methanofastidiosum</taxon>
    </lineage>
</organism>
<name>A0A150JI39_9EURY</name>
<dbReference type="PANTHER" id="PTHR42754">
    <property type="entry name" value="ENDOGLUCANASE"/>
    <property type="match status" value="1"/>
</dbReference>
<dbReference type="InterPro" id="IPR013783">
    <property type="entry name" value="Ig-like_fold"/>
</dbReference>
<dbReference type="PANTHER" id="PTHR42754:SF1">
    <property type="entry name" value="LIPOPROTEIN"/>
    <property type="match status" value="1"/>
</dbReference>
<proteinExistence type="predicted"/>
<dbReference type="AlphaFoldDB" id="A0A150JI39"/>
<dbReference type="InterPro" id="IPR013431">
    <property type="entry name" value="Delta_60_rpt"/>
</dbReference>
<dbReference type="Gene3D" id="2.120.10.30">
    <property type="entry name" value="TolB, C-terminal domain"/>
    <property type="match status" value="1"/>
</dbReference>
<protein>
    <submittedName>
        <fullName evidence="1">Beta-propeller repeat protein</fullName>
    </submittedName>
</protein>
<accession>A0A150JI39</accession>